<organism evidence="1 3">
    <name type="scientific">Medicago truncatula</name>
    <name type="common">Barrel medic</name>
    <name type="synonym">Medicago tribuloides</name>
    <dbReference type="NCBI Taxonomy" id="3880"/>
    <lineage>
        <taxon>Eukaryota</taxon>
        <taxon>Viridiplantae</taxon>
        <taxon>Streptophyta</taxon>
        <taxon>Embryophyta</taxon>
        <taxon>Tracheophyta</taxon>
        <taxon>Spermatophyta</taxon>
        <taxon>Magnoliopsida</taxon>
        <taxon>eudicotyledons</taxon>
        <taxon>Gunneridae</taxon>
        <taxon>Pentapetalae</taxon>
        <taxon>rosids</taxon>
        <taxon>fabids</taxon>
        <taxon>Fabales</taxon>
        <taxon>Fabaceae</taxon>
        <taxon>Papilionoideae</taxon>
        <taxon>50 kb inversion clade</taxon>
        <taxon>NPAAA clade</taxon>
        <taxon>Hologalegina</taxon>
        <taxon>IRL clade</taxon>
        <taxon>Trifolieae</taxon>
        <taxon>Medicago</taxon>
    </lineage>
</organism>
<accession>A0A0C3W7L7</accession>
<reference evidence="1 3" key="1">
    <citation type="journal article" date="2011" name="Nature">
        <title>The Medicago genome provides insight into the evolution of rhizobial symbioses.</title>
        <authorList>
            <person name="Young N.D."/>
            <person name="Debelle F."/>
            <person name="Oldroyd G.E."/>
            <person name="Geurts R."/>
            <person name="Cannon S.B."/>
            <person name="Udvardi M.K."/>
            <person name="Benedito V.A."/>
            <person name="Mayer K.F."/>
            <person name="Gouzy J."/>
            <person name="Schoof H."/>
            <person name="Van de Peer Y."/>
            <person name="Proost S."/>
            <person name="Cook D.R."/>
            <person name="Meyers B.C."/>
            <person name="Spannagl M."/>
            <person name="Cheung F."/>
            <person name="De Mita S."/>
            <person name="Krishnakumar V."/>
            <person name="Gundlach H."/>
            <person name="Zhou S."/>
            <person name="Mudge J."/>
            <person name="Bharti A.K."/>
            <person name="Murray J.D."/>
            <person name="Naoumkina M.A."/>
            <person name="Rosen B."/>
            <person name="Silverstein K.A."/>
            <person name="Tang H."/>
            <person name="Rombauts S."/>
            <person name="Zhao P.X."/>
            <person name="Zhou P."/>
            <person name="Barbe V."/>
            <person name="Bardou P."/>
            <person name="Bechner M."/>
            <person name="Bellec A."/>
            <person name="Berger A."/>
            <person name="Berges H."/>
            <person name="Bidwell S."/>
            <person name="Bisseling T."/>
            <person name="Choisne N."/>
            <person name="Couloux A."/>
            <person name="Denny R."/>
            <person name="Deshpande S."/>
            <person name="Dai X."/>
            <person name="Doyle J.J."/>
            <person name="Dudez A.M."/>
            <person name="Farmer A.D."/>
            <person name="Fouteau S."/>
            <person name="Franken C."/>
            <person name="Gibelin C."/>
            <person name="Gish J."/>
            <person name="Goldstein S."/>
            <person name="Gonzalez A.J."/>
            <person name="Green P.J."/>
            <person name="Hallab A."/>
            <person name="Hartog M."/>
            <person name="Hua A."/>
            <person name="Humphray S.J."/>
            <person name="Jeong D.H."/>
            <person name="Jing Y."/>
            <person name="Jocker A."/>
            <person name="Kenton S.M."/>
            <person name="Kim D.J."/>
            <person name="Klee K."/>
            <person name="Lai H."/>
            <person name="Lang C."/>
            <person name="Lin S."/>
            <person name="Macmil S.L."/>
            <person name="Magdelenat G."/>
            <person name="Matthews L."/>
            <person name="McCorrison J."/>
            <person name="Monaghan E.L."/>
            <person name="Mun J.H."/>
            <person name="Najar F.Z."/>
            <person name="Nicholson C."/>
            <person name="Noirot C."/>
            <person name="O'Bleness M."/>
            <person name="Paule C.R."/>
            <person name="Poulain J."/>
            <person name="Prion F."/>
            <person name="Qin B."/>
            <person name="Qu C."/>
            <person name="Retzel E.F."/>
            <person name="Riddle C."/>
            <person name="Sallet E."/>
            <person name="Samain S."/>
            <person name="Samson N."/>
            <person name="Sanders I."/>
            <person name="Saurat O."/>
            <person name="Scarpelli C."/>
            <person name="Schiex T."/>
            <person name="Segurens B."/>
            <person name="Severin A.J."/>
            <person name="Sherrier D.J."/>
            <person name="Shi R."/>
            <person name="Sims S."/>
            <person name="Singer S.R."/>
            <person name="Sinharoy S."/>
            <person name="Sterck L."/>
            <person name="Viollet A."/>
            <person name="Wang B.B."/>
            <person name="Wang K."/>
            <person name="Wang M."/>
            <person name="Wang X."/>
            <person name="Warfsmann J."/>
            <person name="Weissenbach J."/>
            <person name="White D.D."/>
            <person name="White J.D."/>
            <person name="Wiley G.B."/>
            <person name="Wincker P."/>
            <person name="Xing Y."/>
            <person name="Yang L."/>
            <person name="Yao Z."/>
            <person name="Ying F."/>
            <person name="Zhai J."/>
            <person name="Zhou L."/>
            <person name="Zuber A."/>
            <person name="Denarie J."/>
            <person name="Dixon R.A."/>
            <person name="May G.D."/>
            <person name="Schwartz D.C."/>
            <person name="Rogers J."/>
            <person name="Quetier F."/>
            <person name="Town C.D."/>
            <person name="Roe B.A."/>
        </authorList>
    </citation>
    <scope>NUCLEOTIDE SEQUENCE [LARGE SCALE GENOMIC DNA]</scope>
    <source>
        <strain evidence="1">A17</strain>
        <strain evidence="2 3">cv. Jemalong A17</strain>
    </source>
</reference>
<dbReference type="AlphaFoldDB" id="G7KU35"/>
<name>G7KU35_MEDTR</name>
<dbReference type="EnsemblPlants" id="AES79617">
    <property type="protein sequence ID" value="AES79617"/>
    <property type="gene ID" value="MTR_7g070360"/>
</dbReference>
<protein>
    <submittedName>
        <fullName evidence="1 2">Uncharacterized protein</fullName>
    </submittedName>
</protein>
<dbReference type="Proteomes" id="UP000002051">
    <property type="component" value="Unassembled WGS sequence"/>
</dbReference>
<keyword evidence="3" id="KW-1185">Reference proteome</keyword>
<proteinExistence type="predicted"/>
<evidence type="ECO:0000313" key="1">
    <source>
        <dbReference type="EMBL" id="AES79617.2"/>
    </source>
</evidence>
<reference evidence="2" key="3">
    <citation type="submission" date="2015-04" db="UniProtKB">
        <authorList>
            <consortium name="EnsemblPlants"/>
        </authorList>
    </citation>
    <scope>IDENTIFICATION</scope>
    <source>
        <strain evidence="2">cv. Jemalong A17</strain>
    </source>
</reference>
<dbReference type="PaxDb" id="3880-AES79617"/>
<evidence type="ECO:0000313" key="3">
    <source>
        <dbReference type="Proteomes" id="UP000002051"/>
    </source>
</evidence>
<dbReference type="HOGENOM" id="CLU_2546097_0_0_1"/>
<sequence>MVMLSTNEPKQEKERSIKKKSNLAAAVAVEDVIPLLLLRAIEEFPMHSKKLPWFGRHSMMPMRWKCDSETEEELCAGILYICC</sequence>
<reference evidence="1 3" key="2">
    <citation type="journal article" date="2014" name="BMC Genomics">
        <title>An improved genome release (version Mt4.0) for the model legume Medicago truncatula.</title>
        <authorList>
            <person name="Tang H."/>
            <person name="Krishnakumar V."/>
            <person name="Bidwell S."/>
            <person name="Rosen B."/>
            <person name="Chan A."/>
            <person name="Zhou S."/>
            <person name="Gentzbittel L."/>
            <person name="Childs K.L."/>
            <person name="Yandell M."/>
            <person name="Gundlach H."/>
            <person name="Mayer K.F."/>
            <person name="Schwartz D.C."/>
            <person name="Town C.D."/>
        </authorList>
    </citation>
    <scope>GENOME REANNOTATION</scope>
    <source>
        <strain evidence="2 3">cv. Jemalong A17</strain>
    </source>
</reference>
<accession>G7KU35</accession>
<evidence type="ECO:0000313" key="2">
    <source>
        <dbReference type="EnsemblPlants" id="AES79617"/>
    </source>
</evidence>
<gene>
    <name evidence="1" type="ordered locus">MTR_7g070360</name>
</gene>
<dbReference type="EMBL" id="CM001223">
    <property type="protein sequence ID" value="AES79617.2"/>
    <property type="molecule type" value="Genomic_DNA"/>
</dbReference>